<protein>
    <submittedName>
        <fullName evidence="1">Uncharacterized protein</fullName>
    </submittedName>
</protein>
<evidence type="ECO:0000313" key="1">
    <source>
        <dbReference type="EMBL" id="MFD1935331.1"/>
    </source>
</evidence>
<gene>
    <name evidence="1" type="ORF">ACFSKW_28035</name>
</gene>
<proteinExistence type="predicted"/>
<dbReference type="Proteomes" id="UP001597368">
    <property type="component" value="Unassembled WGS sequence"/>
</dbReference>
<reference evidence="2" key="1">
    <citation type="journal article" date="2019" name="Int. J. Syst. Evol. Microbiol.">
        <title>The Global Catalogue of Microorganisms (GCM) 10K type strain sequencing project: providing services to taxonomists for standard genome sequencing and annotation.</title>
        <authorList>
            <consortium name="The Broad Institute Genomics Platform"/>
            <consortium name="The Broad Institute Genome Sequencing Center for Infectious Disease"/>
            <person name="Wu L."/>
            <person name="Ma J."/>
        </authorList>
    </citation>
    <scope>NUCLEOTIDE SEQUENCE [LARGE SCALE GENOMIC DNA]</scope>
    <source>
        <strain evidence="2">ICMP 6774ER</strain>
    </source>
</reference>
<comment type="caution">
    <text evidence="1">The sequence shown here is derived from an EMBL/GenBank/DDBJ whole genome shotgun (WGS) entry which is preliminary data.</text>
</comment>
<accession>A0ABW4T116</accession>
<dbReference type="RefSeq" id="WP_379575450.1">
    <property type="nucleotide sequence ID" value="NZ_JBHUFV010000043.1"/>
</dbReference>
<sequence length="54" mass="5791">MTRSFLYGALTALLPTDEESRRIVLAYTAHVTFTLTGPDQAAAGVSYANALRTS</sequence>
<evidence type="ECO:0000313" key="2">
    <source>
        <dbReference type="Proteomes" id="UP001597368"/>
    </source>
</evidence>
<dbReference type="EMBL" id="JBHUFV010000043">
    <property type="protein sequence ID" value="MFD1935331.1"/>
    <property type="molecule type" value="Genomic_DNA"/>
</dbReference>
<organism evidence="1 2">
    <name type="scientific">Nonomuraea mangrovi</name>
    <dbReference type="NCBI Taxonomy" id="2316207"/>
    <lineage>
        <taxon>Bacteria</taxon>
        <taxon>Bacillati</taxon>
        <taxon>Actinomycetota</taxon>
        <taxon>Actinomycetes</taxon>
        <taxon>Streptosporangiales</taxon>
        <taxon>Streptosporangiaceae</taxon>
        <taxon>Nonomuraea</taxon>
    </lineage>
</organism>
<name>A0ABW4T116_9ACTN</name>
<keyword evidence="2" id="KW-1185">Reference proteome</keyword>